<dbReference type="Pfam" id="PF01554">
    <property type="entry name" value="MatE"/>
    <property type="match status" value="1"/>
</dbReference>
<feature type="compositionally biased region" description="Basic and acidic residues" evidence="2">
    <location>
        <begin position="129"/>
        <end position="147"/>
    </location>
</feature>
<dbReference type="AlphaFoldDB" id="A0A4U6WKA7"/>
<proteinExistence type="inferred from homology"/>
<accession>A0A4U6WKA7</accession>
<comment type="similarity">
    <text evidence="1">Belongs to the multi antimicrobial extrusion (MATE) (TC 2.A.66.1) family.</text>
</comment>
<dbReference type="GO" id="GO:0015297">
    <property type="term" value="F:antiporter activity"/>
    <property type="evidence" value="ECO:0007669"/>
    <property type="project" value="InterPro"/>
</dbReference>
<evidence type="ECO:0000313" key="3">
    <source>
        <dbReference type="EMBL" id="TKW38657.1"/>
    </source>
</evidence>
<dbReference type="PANTHER" id="PTHR11206">
    <property type="entry name" value="MULTIDRUG RESISTANCE PROTEIN"/>
    <property type="match status" value="1"/>
</dbReference>
<dbReference type="GO" id="GO:0042910">
    <property type="term" value="F:xenobiotic transmembrane transporter activity"/>
    <property type="evidence" value="ECO:0007669"/>
    <property type="project" value="InterPro"/>
</dbReference>
<dbReference type="InterPro" id="IPR002528">
    <property type="entry name" value="MATE_fam"/>
</dbReference>
<sequence length="269" mass="28123">MEAPLVTLTGTGKKHGEGKESLVLSEVKKQLYLAGPLVTGQLLQNIVQMISIMFVGHLGKLPLAGASVASSFATVTGFSLLGGMAYSLETLCGQAFGAARHHLLGVYKQRAMVVLSLVSLPGGGGLGLHRRDPSVVRPGPGDRRGGGELHPVADPGAVRVRAAAVPQPVPADAERRRAGDAELRRHGRDPRGRLLAAGAQAQHGQQWRGAGHGRILPRQPVHPGALRQALPVLQGHVAGVLPGGVPWHRRLPEARRAVGSHGLHGVVVL</sequence>
<reference evidence="3" key="1">
    <citation type="submission" date="2019-03" db="EMBL/GenBank/DDBJ databases">
        <title>WGS assembly of Setaria viridis.</title>
        <authorList>
            <person name="Huang P."/>
            <person name="Jenkins J."/>
            <person name="Grimwood J."/>
            <person name="Barry K."/>
            <person name="Healey A."/>
            <person name="Mamidi S."/>
            <person name="Sreedasyam A."/>
            <person name="Shu S."/>
            <person name="Feldman M."/>
            <person name="Wu J."/>
            <person name="Yu Y."/>
            <person name="Chen C."/>
            <person name="Johnson J."/>
            <person name="Rokhsar D."/>
            <person name="Baxter I."/>
            <person name="Schmutz J."/>
            <person name="Brutnell T."/>
            <person name="Kellogg E."/>
        </authorList>
    </citation>
    <scope>NUCLEOTIDE SEQUENCE [LARGE SCALE GENOMIC DNA]</scope>
</reference>
<evidence type="ECO:0000256" key="2">
    <source>
        <dbReference type="SAM" id="MobiDB-lite"/>
    </source>
</evidence>
<feature type="region of interest" description="Disordered" evidence="2">
    <location>
        <begin position="129"/>
        <end position="153"/>
    </location>
</feature>
<evidence type="ECO:0008006" key="5">
    <source>
        <dbReference type="Google" id="ProtNLM"/>
    </source>
</evidence>
<evidence type="ECO:0000313" key="4">
    <source>
        <dbReference type="Proteomes" id="UP000298652"/>
    </source>
</evidence>
<gene>
    <name evidence="3" type="ORF">SEVIR_1G129899v2</name>
</gene>
<organism evidence="3 4">
    <name type="scientific">Setaria viridis</name>
    <name type="common">Green bristlegrass</name>
    <name type="synonym">Setaria italica subsp. viridis</name>
    <dbReference type="NCBI Taxonomy" id="4556"/>
    <lineage>
        <taxon>Eukaryota</taxon>
        <taxon>Viridiplantae</taxon>
        <taxon>Streptophyta</taxon>
        <taxon>Embryophyta</taxon>
        <taxon>Tracheophyta</taxon>
        <taxon>Spermatophyta</taxon>
        <taxon>Magnoliopsida</taxon>
        <taxon>Liliopsida</taxon>
        <taxon>Poales</taxon>
        <taxon>Poaceae</taxon>
        <taxon>PACMAD clade</taxon>
        <taxon>Panicoideae</taxon>
        <taxon>Panicodae</taxon>
        <taxon>Paniceae</taxon>
        <taxon>Cenchrinae</taxon>
        <taxon>Setaria</taxon>
    </lineage>
</organism>
<dbReference type="EMBL" id="CM016552">
    <property type="protein sequence ID" value="TKW38657.1"/>
    <property type="molecule type" value="Genomic_DNA"/>
</dbReference>
<dbReference type="Proteomes" id="UP000298652">
    <property type="component" value="Chromosome 1"/>
</dbReference>
<evidence type="ECO:0000256" key="1">
    <source>
        <dbReference type="ARBA" id="ARBA00010199"/>
    </source>
</evidence>
<dbReference type="GO" id="GO:0016020">
    <property type="term" value="C:membrane"/>
    <property type="evidence" value="ECO:0007669"/>
    <property type="project" value="InterPro"/>
</dbReference>
<dbReference type="Gramene" id="TKW38657">
    <property type="protein sequence ID" value="TKW38657"/>
    <property type="gene ID" value="SEVIR_1G129899v2"/>
</dbReference>
<name>A0A4U6WKA7_SETVI</name>
<protein>
    <recommendedName>
        <fullName evidence="5">Protein DETOXIFICATION</fullName>
    </recommendedName>
</protein>
<keyword evidence="4" id="KW-1185">Reference proteome</keyword>